<name>A0A838L7C2_9SPHN</name>
<sequence length="74" mass="7889">MATPLPGNAIPAVSAATPPRPGEERPPQLPVRAKAALTLFGSKAMFRVATDDGDLHLRFLVATRRIIVVEAQES</sequence>
<proteinExistence type="predicted"/>
<dbReference type="RefSeq" id="WP_160366066.1">
    <property type="nucleotide sequence ID" value="NZ_JACEIB010000006.1"/>
</dbReference>
<keyword evidence="3" id="KW-1185">Reference proteome</keyword>
<organism evidence="2 3">
    <name type="scientific">Sphingomonas chungangi</name>
    <dbReference type="NCBI Taxonomy" id="2683589"/>
    <lineage>
        <taxon>Bacteria</taxon>
        <taxon>Pseudomonadati</taxon>
        <taxon>Pseudomonadota</taxon>
        <taxon>Alphaproteobacteria</taxon>
        <taxon>Sphingomonadales</taxon>
        <taxon>Sphingomonadaceae</taxon>
        <taxon>Sphingomonas</taxon>
    </lineage>
</organism>
<feature type="region of interest" description="Disordered" evidence="1">
    <location>
        <begin position="1"/>
        <end position="29"/>
    </location>
</feature>
<dbReference type="AlphaFoldDB" id="A0A838L7C2"/>
<evidence type="ECO:0000256" key="1">
    <source>
        <dbReference type="SAM" id="MobiDB-lite"/>
    </source>
</evidence>
<evidence type="ECO:0000313" key="3">
    <source>
        <dbReference type="Proteomes" id="UP000570166"/>
    </source>
</evidence>
<accession>A0A838L7C2</accession>
<dbReference type="EMBL" id="JACEIB010000006">
    <property type="protein sequence ID" value="MBA2934605.1"/>
    <property type="molecule type" value="Genomic_DNA"/>
</dbReference>
<gene>
    <name evidence="2" type="ORF">HZF05_10915</name>
</gene>
<reference evidence="2 3" key="1">
    <citation type="submission" date="2020-07" db="EMBL/GenBank/DDBJ databases">
        <authorList>
            <person name="Sun Q."/>
        </authorList>
    </citation>
    <scope>NUCLEOTIDE SEQUENCE [LARGE SCALE GENOMIC DNA]</scope>
    <source>
        <strain evidence="2 3">CGMCC 1.13654</strain>
    </source>
</reference>
<evidence type="ECO:0000313" key="2">
    <source>
        <dbReference type="EMBL" id="MBA2934605.1"/>
    </source>
</evidence>
<comment type="caution">
    <text evidence="2">The sequence shown here is derived from an EMBL/GenBank/DDBJ whole genome shotgun (WGS) entry which is preliminary data.</text>
</comment>
<protein>
    <submittedName>
        <fullName evidence="2">Uncharacterized protein</fullName>
    </submittedName>
</protein>
<dbReference type="Proteomes" id="UP000570166">
    <property type="component" value="Unassembled WGS sequence"/>
</dbReference>